<keyword evidence="7" id="KW-0067">ATP-binding</keyword>
<dbReference type="PANTHER" id="PTHR24348:SF22">
    <property type="entry name" value="NON-SPECIFIC SERINE_THREONINE PROTEIN KINASE"/>
    <property type="match status" value="1"/>
</dbReference>
<evidence type="ECO:0000256" key="4">
    <source>
        <dbReference type="ARBA" id="ARBA00022679"/>
    </source>
</evidence>
<accession>A0A3N4J0J7</accession>
<comment type="catalytic activity">
    <reaction evidence="10">
        <text>L-threonyl-[protein] + ATP = O-phospho-L-threonyl-[protein] + ADP + H(+)</text>
        <dbReference type="Rhea" id="RHEA:46608"/>
        <dbReference type="Rhea" id="RHEA-COMP:11060"/>
        <dbReference type="Rhea" id="RHEA-COMP:11605"/>
        <dbReference type="ChEBI" id="CHEBI:15378"/>
        <dbReference type="ChEBI" id="CHEBI:30013"/>
        <dbReference type="ChEBI" id="CHEBI:30616"/>
        <dbReference type="ChEBI" id="CHEBI:61977"/>
        <dbReference type="ChEBI" id="CHEBI:456216"/>
        <dbReference type="EC" id="2.7.11.1"/>
    </reaction>
</comment>
<evidence type="ECO:0000256" key="8">
    <source>
        <dbReference type="ARBA" id="ARBA00023006"/>
    </source>
</evidence>
<keyword evidence="5" id="KW-0547">Nucleotide-binding</keyword>
<dbReference type="PROSITE" id="PS00108">
    <property type="entry name" value="PROTEIN_KINASE_ST"/>
    <property type="match status" value="1"/>
</dbReference>
<dbReference type="InterPro" id="IPR045269">
    <property type="entry name" value="Atg1-like"/>
</dbReference>
<evidence type="ECO:0000256" key="7">
    <source>
        <dbReference type="ARBA" id="ARBA00022840"/>
    </source>
</evidence>
<dbReference type="SMART" id="SM00220">
    <property type="entry name" value="S_TKc"/>
    <property type="match status" value="1"/>
</dbReference>
<evidence type="ECO:0000313" key="14">
    <source>
        <dbReference type="Proteomes" id="UP000276215"/>
    </source>
</evidence>
<dbReference type="GO" id="GO:0004674">
    <property type="term" value="F:protein serine/threonine kinase activity"/>
    <property type="evidence" value="ECO:0007669"/>
    <property type="project" value="UniProtKB-KW"/>
</dbReference>
<dbReference type="AlphaFoldDB" id="A0A3N4J0J7"/>
<keyword evidence="3" id="KW-0723">Serine/threonine-protein kinase</keyword>
<dbReference type="EC" id="2.7.11.1" evidence="2"/>
<reference evidence="13 14" key="1">
    <citation type="journal article" date="2018" name="Nat. Ecol. Evol.">
        <title>Pezizomycetes genomes reveal the molecular basis of ectomycorrhizal truffle lifestyle.</title>
        <authorList>
            <person name="Murat C."/>
            <person name="Payen T."/>
            <person name="Noel B."/>
            <person name="Kuo A."/>
            <person name="Morin E."/>
            <person name="Chen J."/>
            <person name="Kohler A."/>
            <person name="Krizsan K."/>
            <person name="Balestrini R."/>
            <person name="Da Silva C."/>
            <person name="Montanini B."/>
            <person name="Hainaut M."/>
            <person name="Levati E."/>
            <person name="Barry K.W."/>
            <person name="Belfiori B."/>
            <person name="Cichocki N."/>
            <person name="Clum A."/>
            <person name="Dockter R.B."/>
            <person name="Fauchery L."/>
            <person name="Guy J."/>
            <person name="Iotti M."/>
            <person name="Le Tacon F."/>
            <person name="Lindquist E.A."/>
            <person name="Lipzen A."/>
            <person name="Malagnac F."/>
            <person name="Mello A."/>
            <person name="Molinier V."/>
            <person name="Miyauchi S."/>
            <person name="Poulain J."/>
            <person name="Riccioni C."/>
            <person name="Rubini A."/>
            <person name="Sitrit Y."/>
            <person name="Splivallo R."/>
            <person name="Traeger S."/>
            <person name="Wang M."/>
            <person name="Zifcakova L."/>
            <person name="Wipf D."/>
            <person name="Zambonelli A."/>
            <person name="Paolocci F."/>
            <person name="Nowrousian M."/>
            <person name="Ottonello S."/>
            <person name="Baldrian P."/>
            <person name="Spatafora J.W."/>
            <person name="Henrissat B."/>
            <person name="Nagy L.G."/>
            <person name="Aury J.M."/>
            <person name="Wincker P."/>
            <person name="Grigoriev I.V."/>
            <person name="Bonfante P."/>
            <person name="Martin F.M."/>
        </authorList>
    </citation>
    <scope>NUCLEOTIDE SEQUENCE [LARGE SCALE GENOMIC DNA]</scope>
    <source>
        <strain evidence="13 14">120613-1</strain>
    </source>
</reference>
<evidence type="ECO:0000313" key="13">
    <source>
        <dbReference type="EMBL" id="RPA91676.1"/>
    </source>
</evidence>
<gene>
    <name evidence="13" type="ORF">L873DRAFT_1712944</name>
</gene>
<evidence type="ECO:0000256" key="11">
    <source>
        <dbReference type="ARBA" id="ARBA00048679"/>
    </source>
</evidence>
<name>A0A3N4J0J7_9PEZI</name>
<keyword evidence="6 13" id="KW-0418">Kinase</keyword>
<evidence type="ECO:0000256" key="1">
    <source>
        <dbReference type="ARBA" id="ARBA00004623"/>
    </source>
</evidence>
<keyword evidence="4" id="KW-0808">Transferase</keyword>
<dbReference type="GO" id="GO:0005776">
    <property type="term" value="C:autophagosome"/>
    <property type="evidence" value="ECO:0007669"/>
    <property type="project" value="TreeGrafter"/>
</dbReference>
<dbReference type="GO" id="GO:0005524">
    <property type="term" value="F:ATP binding"/>
    <property type="evidence" value="ECO:0007669"/>
    <property type="project" value="UniProtKB-KW"/>
</dbReference>
<proteinExistence type="predicted"/>
<evidence type="ECO:0000256" key="5">
    <source>
        <dbReference type="ARBA" id="ARBA00022741"/>
    </source>
</evidence>
<dbReference type="PROSITE" id="PS50011">
    <property type="entry name" value="PROTEIN_KINASE_DOM"/>
    <property type="match status" value="1"/>
</dbReference>
<evidence type="ECO:0000256" key="2">
    <source>
        <dbReference type="ARBA" id="ARBA00012513"/>
    </source>
</evidence>
<dbReference type="STRING" id="1336337.A0A3N4J0J7"/>
<dbReference type="InterPro" id="IPR000719">
    <property type="entry name" value="Prot_kinase_dom"/>
</dbReference>
<dbReference type="GO" id="GO:0034045">
    <property type="term" value="C:phagophore assembly site membrane"/>
    <property type="evidence" value="ECO:0007669"/>
    <property type="project" value="UniProtKB-SubCell"/>
</dbReference>
<dbReference type="OrthoDB" id="4772757at2759"/>
<dbReference type="Gene3D" id="1.10.510.10">
    <property type="entry name" value="Transferase(Phosphotransferase) domain 1"/>
    <property type="match status" value="1"/>
</dbReference>
<dbReference type="GO" id="GO:0005829">
    <property type="term" value="C:cytosol"/>
    <property type="evidence" value="ECO:0007669"/>
    <property type="project" value="TreeGrafter"/>
</dbReference>
<dbReference type="SUPFAM" id="SSF56112">
    <property type="entry name" value="Protein kinase-like (PK-like)"/>
    <property type="match status" value="1"/>
</dbReference>
<comment type="catalytic activity">
    <reaction evidence="11">
        <text>L-seryl-[protein] + ATP = O-phospho-L-seryl-[protein] + ADP + H(+)</text>
        <dbReference type="Rhea" id="RHEA:17989"/>
        <dbReference type="Rhea" id="RHEA-COMP:9863"/>
        <dbReference type="Rhea" id="RHEA-COMP:11604"/>
        <dbReference type="ChEBI" id="CHEBI:15378"/>
        <dbReference type="ChEBI" id="CHEBI:29999"/>
        <dbReference type="ChEBI" id="CHEBI:30616"/>
        <dbReference type="ChEBI" id="CHEBI:83421"/>
        <dbReference type="ChEBI" id="CHEBI:456216"/>
        <dbReference type="EC" id="2.7.11.1"/>
    </reaction>
</comment>
<dbReference type="EMBL" id="ML120490">
    <property type="protein sequence ID" value="RPA91676.1"/>
    <property type="molecule type" value="Genomic_DNA"/>
</dbReference>
<organism evidence="13 14">
    <name type="scientific">Choiromyces venosus 120613-1</name>
    <dbReference type="NCBI Taxonomy" id="1336337"/>
    <lineage>
        <taxon>Eukaryota</taxon>
        <taxon>Fungi</taxon>
        <taxon>Dikarya</taxon>
        <taxon>Ascomycota</taxon>
        <taxon>Pezizomycotina</taxon>
        <taxon>Pezizomycetes</taxon>
        <taxon>Pezizales</taxon>
        <taxon>Tuberaceae</taxon>
        <taxon>Choiromyces</taxon>
    </lineage>
</organism>
<dbReference type="PANTHER" id="PTHR24348">
    <property type="entry name" value="SERINE/THREONINE-PROTEIN KINASE UNC-51-RELATED"/>
    <property type="match status" value="1"/>
</dbReference>
<dbReference type="GO" id="GO:0000045">
    <property type="term" value="P:autophagosome assembly"/>
    <property type="evidence" value="ECO:0007669"/>
    <property type="project" value="TreeGrafter"/>
</dbReference>
<dbReference type="Proteomes" id="UP000276215">
    <property type="component" value="Unassembled WGS sequence"/>
</dbReference>
<dbReference type="GO" id="GO:0010506">
    <property type="term" value="P:regulation of autophagy"/>
    <property type="evidence" value="ECO:0007669"/>
    <property type="project" value="InterPro"/>
</dbReference>
<evidence type="ECO:0000256" key="6">
    <source>
        <dbReference type="ARBA" id="ARBA00022777"/>
    </source>
</evidence>
<dbReference type="Pfam" id="PF00069">
    <property type="entry name" value="Pkinase"/>
    <property type="match status" value="1"/>
</dbReference>
<evidence type="ECO:0000256" key="3">
    <source>
        <dbReference type="ARBA" id="ARBA00022527"/>
    </source>
</evidence>
<keyword evidence="8" id="KW-0072">Autophagy</keyword>
<keyword evidence="14" id="KW-1185">Reference proteome</keyword>
<evidence type="ECO:0000256" key="10">
    <source>
        <dbReference type="ARBA" id="ARBA00047899"/>
    </source>
</evidence>
<evidence type="ECO:0000256" key="9">
    <source>
        <dbReference type="ARBA" id="ARBA00030237"/>
    </source>
</evidence>
<feature type="domain" description="Protein kinase" evidence="12">
    <location>
        <begin position="60"/>
        <end position="320"/>
    </location>
</feature>
<protein>
    <recommendedName>
        <fullName evidence="2">non-specific serine/threonine protein kinase</fullName>
        <ecNumber evidence="2">2.7.11.1</ecNumber>
    </recommendedName>
    <alternativeName>
        <fullName evidence="9">Autophagy-related protein 1</fullName>
    </alternativeName>
</protein>
<dbReference type="InterPro" id="IPR008271">
    <property type="entry name" value="Ser/Thr_kinase_AS"/>
</dbReference>
<comment type="subcellular location">
    <subcellularLocation>
        <location evidence="1">Preautophagosomal structure membrane</location>
        <topology evidence="1">Peripheral membrane protein</topology>
    </subcellularLocation>
</comment>
<sequence>MKAQSGSRPRLGLEALEPDPVESYRLNSEYNGSHIRYDEYPLGWESEKGLWIGWGYREQWIVGEVLGRGGNSVVRKHQHKKTGRVRAVKTIEKSGYSFHAREFNIMTILNKPEHRSRFVEFLGWFENRDRLFIAMEYFEQGDLRKHLDEPLGKVVVQIITMQVLNGLQVMHANNIAHRDLKPDNIFVVSMSPVWVKLGDFGISKRIHGDTSYRSRVCTDYYAAPEVLGIDTNSETSIYTNAVDMWSLGCVVYELLAGEKLFSSLGQIMAFFYNKGKFPEQKFKELAAPLSDAVESFIQGLVLLDPDNRPSAVDAASDAWLQRPDYDHV</sequence>
<evidence type="ECO:0000259" key="12">
    <source>
        <dbReference type="PROSITE" id="PS50011"/>
    </source>
</evidence>
<dbReference type="InterPro" id="IPR011009">
    <property type="entry name" value="Kinase-like_dom_sf"/>
</dbReference>